<evidence type="ECO:0000256" key="3">
    <source>
        <dbReference type="ARBA" id="ARBA00022989"/>
    </source>
</evidence>
<feature type="transmembrane region" description="Helical" evidence="5">
    <location>
        <begin position="85"/>
        <end position="103"/>
    </location>
</feature>
<feature type="transmembrane region" description="Helical" evidence="5">
    <location>
        <begin position="58"/>
        <end position="79"/>
    </location>
</feature>
<dbReference type="GO" id="GO:0005227">
    <property type="term" value="F:calcium-activated cation channel activity"/>
    <property type="evidence" value="ECO:0007669"/>
    <property type="project" value="InterPro"/>
</dbReference>
<gene>
    <name evidence="7" type="ORF">BJ554DRAFT_8091</name>
</gene>
<dbReference type="Gene3D" id="1.20.120.350">
    <property type="entry name" value="Voltage-gated potassium channels. Chain C"/>
    <property type="match status" value="1"/>
</dbReference>
<comment type="caution">
    <text evidence="7">The sequence shown here is derived from an EMBL/GenBank/DDBJ whole genome shotgun (WGS) entry which is preliminary data.</text>
</comment>
<dbReference type="GO" id="GO:0060296">
    <property type="term" value="P:regulation of cilium beat frequency involved in ciliary motility"/>
    <property type="evidence" value="ECO:0007669"/>
    <property type="project" value="TreeGrafter"/>
</dbReference>
<dbReference type="OrthoDB" id="416585at2759"/>
<keyword evidence="4 5" id="KW-0472">Membrane</keyword>
<dbReference type="InterPro" id="IPR027359">
    <property type="entry name" value="Volt_channel_dom_sf"/>
</dbReference>
<reference evidence="7 8" key="1">
    <citation type="journal article" name="Sci. Rep.">
        <title>Genome-scale phylogenetic analyses confirm Olpidium as the closest living zoosporic fungus to the non-flagellated, terrestrial fungi.</title>
        <authorList>
            <person name="Chang Y."/>
            <person name="Rochon D."/>
            <person name="Sekimoto S."/>
            <person name="Wang Y."/>
            <person name="Chovatia M."/>
            <person name="Sandor L."/>
            <person name="Salamov A."/>
            <person name="Grigoriev I.V."/>
            <person name="Stajich J.E."/>
            <person name="Spatafora J.W."/>
        </authorList>
    </citation>
    <scope>NUCLEOTIDE SEQUENCE [LARGE SCALE GENOMIC DNA]</scope>
    <source>
        <strain evidence="7">S191</strain>
    </source>
</reference>
<dbReference type="InterPro" id="IPR005821">
    <property type="entry name" value="Ion_trans_dom"/>
</dbReference>
<name>A0A8H7ZV49_9FUNG</name>
<dbReference type="PANTHER" id="PTHR47193:SF1">
    <property type="entry name" value="CATION CHANNEL SPERM-ASSOCIATED PROTEIN 1"/>
    <property type="match status" value="1"/>
</dbReference>
<dbReference type="AlphaFoldDB" id="A0A8H7ZV49"/>
<evidence type="ECO:0000313" key="7">
    <source>
        <dbReference type="EMBL" id="KAG5459930.1"/>
    </source>
</evidence>
<keyword evidence="2 5" id="KW-0812">Transmembrane</keyword>
<feature type="non-terminal residue" evidence="7">
    <location>
        <position position="112"/>
    </location>
</feature>
<dbReference type="GO" id="GO:0036128">
    <property type="term" value="C:CatSper complex"/>
    <property type="evidence" value="ECO:0007669"/>
    <property type="project" value="InterPro"/>
</dbReference>
<evidence type="ECO:0000259" key="6">
    <source>
        <dbReference type="Pfam" id="PF00520"/>
    </source>
</evidence>
<protein>
    <recommendedName>
        <fullName evidence="6">Ion transport domain-containing protein</fullName>
    </recommendedName>
</protein>
<proteinExistence type="predicted"/>
<evidence type="ECO:0000256" key="5">
    <source>
        <dbReference type="SAM" id="Phobius"/>
    </source>
</evidence>
<dbReference type="Pfam" id="PF00520">
    <property type="entry name" value="Ion_trans"/>
    <property type="match status" value="1"/>
</dbReference>
<evidence type="ECO:0000256" key="2">
    <source>
        <dbReference type="ARBA" id="ARBA00022692"/>
    </source>
</evidence>
<dbReference type="GO" id="GO:0030317">
    <property type="term" value="P:flagellated sperm motility"/>
    <property type="evidence" value="ECO:0007669"/>
    <property type="project" value="InterPro"/>
</dbReference>
<dbReference type="Proteomes" id="UP000673691">
    <property type="component" value="Unassembled WGS sequence"/>
</dbReference>
<evidence type="ECO:0000256" key="1">
    <source>
        <dbReference type="ARBA" id="ARBA00004141"/>
    </source>
</evidence>
<accession>A0A8H7ZV49</accession>
<sequence length="112" mass="12258">MLKSLSPGRIDAASAGSVQVQTGAASSLEDIGEMRFRLEVAQSGALRQILYQAASSKFFGFAILLVIFLNTIVLALQSMHSATVGFGWFFAVFDHIFLGIYIMEAAMKLYTW</sequence>
<organism evidence="7 8">
    <name type="scientific">Olpidium bornovanus</name>
    <dbReference type="NCBI Taxonomy" id="278681"/>
    <lineage>
        <taxon>Eukaryota</taxon>
        <taxon>Fungi</taxon>
        <taxon>Fungi incertae sedis</taxon>
        <taxon>Olpidiomycota</taxon>
        <taxon>Olpidiomycotina</taxon>
        <taxon>Olpidiomycetes</taxon>
        <taxon>Olpidiales</taxon>
        <taxon>Olpidiaceae</taxon>
        <taxon>Olpidium</taxon>
    </lineage>
</organism>
<evidence type="ECO:0000256" key="4">
    <source>
        <dbReference type="ARBA" id="ARBA00023136"/>
    </source>
</evidence>
<dbReference type="InterPro" id="IPR028746">
    <property type="entry name" value="CatSper1"/>
</dbReference>
<keyword evidence="3 5" id="KW-1133">Transmembrane helix</keyword>
<comment type="subcellular location">
    <subcellularLocation>
        <location evidence="1">Membrane</location>
        <topology evidence="1">Multi-pass membrane protein</topology>
    </subcellularLocation>
</comment>
<dbReference type="EMBL" id="JAEFCI010006048">
    <property type="protein sequence ID" value="KAG5459930.1"/>
    <property type="molecule type" value="Genomic_DNA"/>
</dbReference>
<dbReference type="SUPFAM" id="SSF81324">
    <property type="entry name" value="Voltage-gated potassium channels"/>
    <property type="match status" value="1"/>
</dbReference>
<evidence type="ECO:0000313" key="8">
    <source>
        <dbReference type="Proteomes" id="UP000673691"/>
    </source>
</evidence>
<dbReference type="GO" id="GO:0005245">
    <property type="term" value="F:voltage-gated calcium channel activity"/>
    <property type="evidence" value="ECO:0007669"/>
    <property type="project" value="TreeGrafter"/>
</dbReference>
<dbReference type="PANTHER" id="PTHR47193">
    <property type="entry name" value="CATION CHANNEL SPERM-ASSOCIATED PROTEIN 1"/>
    <property type="match status" value="1"/>
</dbReference>
<feature type="domain" description="Ion transport" evidence="6">
    <location>
        <begin position="57"/>
        <end position="111"/>
    </location>
</feature>
<keyword evidence="8" id="KW-1185">Reference proteome</keyword>